<reference evidence="3" key="1">
    <citation type="journal article" date="2019" name="Int. J. Syst. Evol. Microbiol.">
        <title>The Global Catalogue of Microorganisms (GCM) 10K type strain sequencing project: providing services to taxonomists for standard genome sequencing and annotation.</title>
        <authorList>
            <consortium name="The Broad Institute Genomics Platform"/>
            <consortium name="The Broad Institute Genome Sequencing Center for Infectious Disease"/>
            <person name="Wu L."/>
            <person name="Ma J."/>
        </authorList>
    </citation>
    <scope>NUCLEOTIDE SEQUENCE [LARGE SCALE GENOMIC DNA]</scope>
    <source>
        <strain evidence="3">CCUG 54520</strain>
    </source>
</reference>
<evidence type="ECO:0000256" key="1">
    <source>
        <dbReference type="SAM" id="Coils"/>
    </source>
</evidence>
<dbReference type="RefSeq" id="WP_378419582.1">
    <property type="nucleotide sequence ID" value="NZ_JBHSFO010000014.1"/>
</dbReference>
<feature type="coiled-coil region" evidence="1">
    <location>
        <begin position="248"/>
        <end position="296"/>
    </location>
</feature>
<dbReference type="Proteomes" id="UP001595914">
    <property type="component" value="Unassembled WGS sequence"/>
</dbReference>
<dbReference type="EMBL" id="JBHSFO010000014">
    <property type="protein sequence ID" value="MFC4605846.1"/>
    <property type="molecule type" value="Genomic_DNA"/>
</dbReference>
<gene>
    <name evidence="2" type="ORF">ACFO6S_19270</name>
</gene>
<accession>A0ABV9FV05</accession>
<comment type="caution">
    <text evidence="2">The sequence shown here is derived from an EMBL/GenBank/DDBJ whole genome shotgun (WGS) entry which is preliminary data.</text>
</comment>
<evidence type="ECO:0000313" key="2">
    <source>
        <dbReference type="EMBL" id="MFC4605846.1"/>
    </source>
</evidence>
<protein>
    <submittedName>
        <fullName evidence="2">Uncharacterized protein</fullName>
    </submittedName>
</protein>
<name>A0ABV9FV05_9NOCA</name>
<evidence type="ECO:0000313" key="3">
    <source>
        <dbReference type="Proteomes" id="UP001595914"/>
    </source>
</evidence>
<organism evidence="2 3">
    <name type="scientific">Rhodococcus kronopolitis</name>
    <dbReference type="NCBI Taxonomy" id="1460226"/>
    <lineage>
        <taxon>Bacteria</taxon>
        <taxon>Bacillati</taxon>
        <taxon>Actinomycetota</taxon>
        <taxon>Actinomycetes</taxon>
        <taxon>Mycobacteriales</taxon>
        <taxon>Nocardiaceae</taxon>
        <taxon>Rhodococcus</taxon>
    </lineage>
</organism>
<sequence>MEKTYSVSLVSQDSGRLSVEWASASQGLGEYSCHLAVVDHEARISRTAAIARGDAGVVLLLEEERLDAGEGHANQDLSVEAEGLLAGLIRAAGDTYRGFNRLEVNEMPAEWGSTDLRAVLDGDLSPGVIVLVSDNASVSDRLSQVAVGLGGHAIAFRVTRERAESLLCGGLGIGGDVRDGSVVSLARSTAAGRVDIEVVGAFSLRRQPRGARRLVLRHQLAAPRPMWLEKLRTSSLLKLRGHADGGDVTAAEELLEEESRRASDLEQRLRALELDLEIALAEQDAALRELHSAQARNKYLERAQRDVSGYVVDDGTDETWSPDTCFDAVLAARDDLKYLVVSCLDDPAIDLDRHPRHGLWATKIWGALKALNDYVRAKVEMGYRGSLHSYQSDPPEAVFPLSCDYAAKESESTSNDRDMRRVRTFRVPHEVSSDGQYYMEAHLKIDRALAAPRVHLYDDSGGPTQRLYVGYVGPHLPTSGGH</sequence>
<keyword evidence="1" id="KW-0175">Coiled coil</keyword>
<proteinExistence type="predicted"/>
<keyword evidence="3" id="KW-1185">Reference proteome</keyword>